<keyword evidence="1" id="KW-1133">Transmembrane helix</keyword>
<keyword evidence="1" id="KW-0472">Membrane</keyword>
<evidence type="ECO:0000256" key="1">
    <source>
        <dbReference type="SAM" id="Phobius"/>
    </source>
</evidence>
<feature type="transmembrane region" description="Helical" evidence="1">
    <location>
        <begin position="23"/>
        <end position="40"/>
    </location>
</feature>
<name>A0A3B1AFD8_9ZZZZ</name>
<dbReference type="InterPro" id="IPR051533">
    <property type="entry name" value="WaaL-like"/>
</dbReference>
<feature type="transmembrane region" description="Helical" evidence="1">
    <location>
        <begin position="112"/>
        <end position="129"/>
    </location>
</feature>
<dbReference type="PANTHER" id="PTHR37422">
    <property type="entry name" value="TEICHURONIC ACID BIOSYNTHESIS PROTEIN TUAE"/>
    <property type="match status" value="1"/>
</dbReference>
<organism evidence="2">
    <name type="scientific">hydrothermal vent metagenome</name>
    <dbReference type="NCBI Taxonomy" id="652676"/>
    <lineage>
        <taxon>unclassified sequences</taxon>
        <taxon>metagenomes</taxon>
        <taxon>ecological metagenomes</taxon>
    </lineage>
</organism>
<proteinExistence type="predicted"/>
<accession>A0A3B1AFD8</accession>
<keyword evidence="1" id="KW-0812">Transmembrane</keyword>
<feature type="transmembrane region" description="Helical" evidence="1">
    <location>
        <begin position="141"/>
        <end position="163"/>
    </location>
</feature>
<feature type="transmembrane region" description="Helical" evidence="1">
    <location>
        <begin position="367"/>
        <end position="386"/>
    </location>
</feature>
<reference evidence="2" key="1">
    <citation type="submission" date="2018-06" db="EMBL/GenBank/DDBJ databases">
        <authorList>
            <person name="Zhirakovskaya E."/>
        </authorList>
    </citation>
    <scope>NUCLEOTIDE SEQUENCE</scope>
</reference>
<dbReference type="AlphaFoldDB" id="A0A3B1AFD8"/>
<gene>
    <name evidence="2" type="ORF">MNBD_ALPHA03-2012</name>
</gene>
<feature type="transmembrane region" description="Helical" evidence="1">
    <location>
        <begin position="202"/>
        <end position="229"/>
    </location>
</feature>
<dbReference type="PANTHER" id="PTHR37422:SF13">
    <property type="entry name" value="LIPOPOLYSACCHARIDE BIOSYNTHESIS PROTEIN PA4999-RELATED"/>
    <property type="match status" value="1"/>
</dbReference>
<feature type="transmembrane region" description="Helical" evidence="1">
    <location>
        <begin position="241"/>
        <end position="262"/>
    </location>
</feature>
<dbReference type="EMBL" id="UOFW01000101">
    <property type="protein sequence ID" value="VAX04649.1"/>
    <property type="molecule type" value="Genomic_DNA"/>
</dbReference>
<evidence type="ECO:0000313" key="2">
    <source>
        <dbReference type="EMBL" id="VAX04649.1"/>
    </source>
</evidence>
<feature type="transmembrane region" description="Helical" evidence="1">
    <location>
        <begin position="175"/>
        <end position="196"/>
    </location>
</feature>
<feature type="transmembrane region" description="Helical" evidence="1">
    <location>
        <begin position="327"/>
        <end position="346"/>
    </location>
</feature>
<feature type="transmembrane region" description="Helical" evidence="1">
    <location>
        <begin position="61"/>
        <end position="78"/>
    </location>
</feature>
<feature type="transmembrane region" description="Helical" evidence="1">
    <location>
        <begin position="392"/>
        <end position="412"/>
    </location>
</feature>
<feature type="transmembrane region" description="Helical" evidence="1">
    <location>
        <begin position="84"/>
        <end position="105"/>
    </location>
</feature>
<sequence>MRKISDLTETSYPKRFFLSRERIQATGLALWFAAVTIPLWSLENPHSSQFLEEANLWRYPMTAILLVGIFLVLFRSYAAGRVAALFSTDIVSILLVSFGLFTIIVSLLTARWSAVAYSVMYLLAFWLWADFWQMSAVARRIFAIRTFYVLVLFLLGAVVIHGLPQYRWVGGIHPNHYGAVALALLIVARLCGATYYRVGGVLAFAATILVSSRYALLSCFAFVLVIYVLPLIRARSGGLRILLFGVCLSFAVVAVLTIEPLWNIFDWLFALSSVERGIGSNLTGRIDSWYNFSVQFFQEPILGYGFRQRHMYLGTHNAYLNMILENGLVAGLFLGGMVLTGGRMLNASLTSDKRWCLYFSDRSRREYVSDFGFAVFVVLTISGFFQPQLINFGDSFGILVFLMLGMNSYPVGSYNKVYAISSAACSNQNKRVVNP</sequence>
<protein>
    <submittedName>
        <fullName evidence="2">Uncharacterized protein</fullName>
    </submittedName>
</protein>